<organism evidence="9 10">
    <name type="scientific">Pendulispora brunnea</name>
    <dbReference type="NCBI Taxonomy" id="2905690"/>
    <lineage>
        <taxon>Bacteria</taxon>
        <taxon>Pseudomonadati</taxon>
        <taxon>Myxococcota</taxon>
        <taxon>Myxococcia</taxon>
        <taxon>Myxococcales</taxon>
        <taxon>Sorangiineae</taxon>
        <taxon>Pendulisporaceae</taxon>
        <taxon>Pendulispora</taxon>
    </lineage>
</organism>
<keyword evidence="4 9" id="KW-0418">Kinase</keyword>
<dbReference type="SUPFAM" id="SSF56112">
    <property type="entry name" value="Protein kinase-like (PK-like)"/>
    <property type="match status" value="1"/>
</dbReference>
<keyword evidence="10" id="KW-1185">Reference proteome</keyword>
<dbReference type="PROSITE" id="PS50011">
    <property type="entry name" value="PROTEIN_KINASE_DOM"/>
    <property type="match status" value="1"/>
</dbReference>
<dbReference type="InterPro" id="IPR008266">
    <property type="entry name" value="Tyr_kinase_AS"/>
</dbReference>
<evidence type="ECO:0000256" key="2">
    <source>
        <dbReference type="ARBA" id="ARBA00022679"/>
    </source>
</evidence>
<accession>A0ABZ2KLE8</accession>
<evidence type="ECO:0000256" key="3">
    <source>
        <dbReference type="ARBA" id="ARBA00022741"/>
    </source>
</evidence>
<dbReference type="InterPro" id="IPR050660">
    <property type="entry name" value="NEK_Ser/Thr_kinase"/>
</dbReference>
<evidence type="ECO:0000313" key="9">
    <source>
        <dbReference type="EMBL" id="WXA99477.1"/>
    </source>
</evidence>
<reference evidence="9 10" key="1">
    <citation type="submission" date="2021-12" db="EMBL/GenBank/DDBJ databases">
        <title>Discovery of the Pendulisporaceae a myxobacterial family with distinct sporulation behavior and unique specialized metabolism.</title>
        <authorList>
            <person name="Garcia R."/>
            <person name="Popoff A."/>
            <person name="Bader C.D."/>
            <person name="Loehr J."/>
            <person name="Walesch S."/>
            <person name="Walt C."/>
            <person name="Boldt J."/>
            <person name="Bunk B."/>
            <person name="Haeckl F.J.F.P.J."/>
            <person name="Gunesch A.P."/>
            <person name="Birkelbach J."/>
            <person name="Nuebel U."/>
            <person name="Pietschmann T."/>
            <person name="Bach T."/>
            <person name="Mueller R."/>
        </authorList>
    </citation>
    <scope>NUCLEOTIDE SEQUENCE [LARGE SCALE GENOMIC DNA]</scope>
    <source>
        <strain evidence="9 10">MSr12523</strain>
    </source>
</reference>
<evidence type="ECO:0000256" key="6">
    <source>
        <dbReference type="SAM" id="MobiDB-lite"/>
    </source>
</evidence>
<name>A0ABZ2KLE8_9BACT</name>
<dbReference type="InterPro" id="IPR011009">
    <property type="entry name" value="Kinase-like_dom_sf"/>
</dbReference>
<dbReference type="PROSITE" id="PS00109">
    <property type="entry name" value="PROTEIN_KINASE_TYR"/>
    <property type="match status" value="1"/>
</dbReference>
<dbReference type="PANTHER" id="PTHR43671">
    <property type="entry name" value="SERINE/THREONINE-PROTEIN KINASE NEK"/>
    <property type="match status" value="1"/>
</dbReference>
<evidence type="ECO:0000256" key="7">
    <source>
        <dbReference type="SAM" id="Phobius"/>
    </source>
</evidence>
<keyword evidence="5" id="KW-0067">ATP-binding</keyword>
<dbReference type="Pfam" id="PF00069">
    <property type="entry name" value="Pkinase"/>
    <property type="match status" value="1"/>
</dbReference>
<keyword evidence="9" id="KW-0723">Serine/threonine-protein kinase</keyword>
<dbReference type="Proteomes" id="UP001379533">
    <property type="component" value="Chromosome"/>
</dbReference>
<sequence length="456" mass="48862">MLFPDEQHPSAIGGFEVLERLGSGGAGKVYLARSKGGRLVAVKVLSDNARADPEESATLAREASLCVRLSHPAIVQVRALVQEEGVSALVFDYVEGVALGRLLRFLSGRGERLSDLAAWHIVERILAALDYAHQQTPPIVHRDVTPGNVLLDWAGDAKLTDFGMAKMLGVASNTQLGLVKGTLGCMAPEQARGDPVTERADVYAAALLAWRLATGFAPFGKYRNDEVEMLRAMKNPRLPPLAALRPDLPATLTDAVARALEPDPQVRSITAEEFRRAVSTNMNTEPGREDLAVVLAAVREDLARPTPMGGFNIEGDHGSSTGNKGGVPAKEVTSRYSEVAVERDGESGEGAAEPVALKPFSPDFSPEKLGPITGIAPAAVVQEALRREDEPGPRRSFPSLSAQAASQATVSRLSLSDIGNVRTRRRRARSQVILTLVFVAFIFFVVGFALGLAMHR</sequence>
<proteinExistence type="predicted"/>
<dbReference type="EC" id="2.7.11.1" evidence="1"/>
<evidence type="ECO:0000259" key="8">
    <source>
        <dbReference type="PROSITE" id="PS50011"/>
    </source>
</evidence>
<feature type="transmembrane region" description="Helical" evidence="7">
    <location>
        <begin position="432"/>
        <end position="454"/>
    </location>
</feature>
<evidence type="ECO:0000256" key="1">
    <source>
        <dbReference type="ARBA" id="ARBA00012513"/>
    </source>
</evidence>
<dbReference type="InterPro" id="IPR000719">
    <property type="entry name" value="Prot_kinase_dom"/>
</dbReference>
<dbReference type="Gene3D" id="3.30.200.20">
    <property type="entry name" value="Phosphorylase Kinase, domain 1"/>
    <property type="match status" value="1"/>
</dbReference>
<dbReference type="GO" id="GO:0004674">
    <property type="term" value="F:protein serine/threonine kinase activity"/>
    <property type="evidence" value="ECO:0007669"/>
    <property type="project" value="UniProtKB-KW"/>
</dbReference>
<dbReference type="EMBL" id="CP089982">
    <property type="protein sequence ID" value="WXA99477.1"/>
    <property type="molecule type" value="Genomic_DNA"/>
</dbReference>
<protein>
    <recommendedName>
        <fullName evidence="1">non-specific serine/threonine protein kinase</fullName>
        <ecNumber evidence="1">2.7.11.1</ecNumber>
    </recommendedName>
</protein>
<dbReference type="CDD" id="cd14014">
    <property type="entry name" value="STKc_PknB_like"/>
    <property type="match status" value="1"/>
</dbReference>
<feature type="region of interest" description="Disordered" evidence="6">
    <location>
        <begin position="340"/>
        <end position="359"/>
    </location>
</feature>
<feature type="domain" description="Protein kinase" evidence="8">
    <location>
        <begin position="15"/>
        <end position="282"/>
    </location>
</feature>
<evidence type="ECO:0000256" key="4">
    <source>
        <dbReference type="ARBA" id="ARBA00022777"/>
    </source>
</evidence>
<feature type="region of interest" description="Disordered" evidence="6">
    <location>
        <begin position="310"/>
        <end position="329"/>
    </location>
</feature>
<dbReference type="RefSeq" id="WP_394850115.1">
    <property type="nucleotide sequence ID" value="NZ_CP089982.1"/>
</dbReference>
<evidence type="ECO:0000256" key="5">
    <source>
        <dbReference type="ARBA" id="ARBA00022840"/>
    </source>
</evidence>
<dbReference type="PANTHER" id="PTHR43671:SF13">
    <property type="entry name" value="SERINE_THREONINE-PROTEIN KINASE NEK2"/>
    <property type="match status" value="1"/>
</dbReference>
<keyword evidence="7" id="KW-1133">Transmembrane helix</keyword>
<keyword evidence="3" id="KW-0547">Nucleotide-binding</keyword>
<dbReference type="Gene3D" id="1.10.510.10">
    <property type="entry name" value="Transferase(Phosphotransferase) domain 1"/>
    <property type="match status" value="1"/>
</dbReference>
<gene>
    <name evidence="9" type="ORF">LZC95_21985</name>
</gene>
<keyword evidence="7" id="KW-0472">Membrane</keyword>
<keyword evidence="7" id="KW-0812">Transmembrane</keyword>
<evidence type="ECO:0000313" key="10">
    <source>
        <dbReference type="Proteomes" id="UP001379533"/>
    </source>
</evidence>
<keyword evidence="2" id="KW-0808">Transferase</keyword>